<feature type="region of interest" description="Disordered" evidence="1">
    <location>
        <begin position="44"/>
        <end position="144"/>
    </location>
</feature>
<dbReference type="RefSeq" id="WP_345659752.1">
    <property type="nucleotide sequence ID" value="NZ_BAABET010000001.1"/>
</dbReference>
<feature type="compositionally biased region" description="Gly residues" evidence="1">
    <location>
        <begin position="81"/>
        <end position="92"/>
    </location>
</feature>
<evidence type="ECO:0000313" key="2">
    <source>
        <dbReference type="EMBL" id="GAA4294209.1"/>
    </source>
</evidence>
<protein>
    <submittedName>
        <fullName evidence="2">Uncharacterized protein</fullName>
    </submittedName>
</protein>
<dbReference type="EMBL" id="BAABET010000001">
    <property type="protein sequence ID" value="GAA4294209.1"/>
    <property type="molecule type" value="Genomic_DNA"/>
</dbReference>
<feature type="region of interest" description="Disordered" evidence="1">
    <location>
        <begin position="161"/>
        <end position="210"/>
    </location>
</feature>
<proteinExistence type="predicted"/>
<accession>A0ABP8F463</accession>
<dbReference type="Proteomes" id="UP001501115">
    <property type="component" value="Unassembled WGS sequence"/>
</dbReference>
<comment type="caution">
    <text evidence="2">The sequence shown here is derived from an EMBL/GenBank/DDBJ whole genome shotgun (WGS) entry which is preliminary data.</text>
</comment>
<organism evidence="2 3">
    <name type="scientific">Streptomyces venetus</name>
    <dbReference type="NCBI Taxonomy" id="1701086"/>
    <lineage>
        <taxon>Bacteria</taxon>
        <taxon>Bacillati</taxon>
        <taxon>Actinomycetota</taxon>
        <taxon>Actinomycetes</taxon>
        <taxon>Kitasatosporales</taxon>
        <taxon>Streptomycetaceae</taxon>
        <taxon>Streptomyces</taxon>
    </lineage>
</organism>
<feature type="compositionally biased region" description="Low complexity" evidence="1">
    <location>
        <begin position="118"/>
        <end position="131"/>
    </location>
</feature>
<evidence type="ECO:0000256" key="1">
    <source>
        <dbReference type="SAM" id="MobiDB-lite"/>
    </source>
</evidence>
<feature type="compositionally biased region" description="Low complexity" evidence="1">
    <location>
        <begin position="44"/>
        <end position="55"/>
    </location>
</feature>
<evidence type="ECO:0000313" key="3">
    <source>
        <dbReference type="Proteomes" id="UP001501115"/>
    </source>
</evidence>
<name>A0ABP8F463_9ACTN</name>
<gene>
    <name evidence="2" type="ORF">GCM10023086_06050</name>
</gene>
<keyword evidence="3" id="KW-1185">Reference proteome</keyword>
<sequence length="210" mass="19846">MSLFARASWPGDHRDEIVAGTLVAAVIVVLGYASGMGSPVPTTVETAVPPAAKAPSESSGPADDGSQASGPGVTAQDPGAGSVGGAWPGAGDAGIPVTVGTPPAAGHEGHGGGGADTGHGPAPSPSGSATTPPSPAPSDTCDEGEVRLVRPLLSGTLDKVTGLLDDGLTGMAVPPSPLPSPSSSPSSSPSPDGPCVGVAASPSVLTGVLE</sequence>
<reference evidence="3" key="1">
    <citation type="journal article" date="2019" name="Int. J. Syst. Evol. Microbiol.">
        <title>The Global Catalogue of Microorganisms (GCM) 10K type strain sequencing project: providing services to taxonomists for standard genome sequencing and annotation.</title>
        <authorList>
            <consortium name="The Broad Institute Genomics Platform"/>
            <consortium name="The Broad Institute Genome Sequencing Center for Infectious Disease"/>
            <person name="Wu L."/>
            <person name="Ma J."/>
        </authorList>
    </citation>
    <scope>NUCLEOTIDE SEQUENCE [LARGE SCALE GENOMIC DNA]</scope>
    <source>
        <strain evidence="3">JCM 31290</strain>
    </source>
</reference>